<dbReference type="AlphaFoldDB" id="A0A0U4E3K3"/>
<organism evidence="1 2">
    <name type="scientific">Lentibacillus amyloliquefaciens</name>
    <dbReference type="NCBI Taxonomy" id="1472767"/>
    <lineage>
        <taxon>Bacteria</taxon>
        <taxon>Bacillati</taxon>
        <taxon>Bacillota</taxon>
        <taxon>Bacilli</taxon>
        <taxon>Bacillales</taxon>
        <taxon>Bacillaceae</taxon>
        <taxon>Lentibacillus</taxon>
    </lineage>
</organism>
<dbReference type="EMBL" id="CP013862">
    <property type="protein sequence ID" value="ALX47852.1"/>
    <property type="molecule type" value="Genomic_DNA"/>
</dbReference>
<evidence type="ECO:0000313" key="2">
    <source>
        <dbReference type="Proteomes" id="UP000050331"/>
    </source>
</evidence>
<keyword evidence="2" id="KW-1185">Reference proteome</keyword>
<gene>
    <name evidence="1" type="ORF">AOX59_04085</name>
</gene>
<dbReference type="RefSeq" id="WP_068442211.1">
    <property type="nucleotide sequence ID" value="NZ_CP013862.1"/>
</dbReference>
<dbReference type="KEGG" id="lao:AOX59_04085"/>
<proteinExistence type="predicted"/>
<name>A0A0U4E3K3_9BACI</name>
<dbReference type="OrthoDB" id="2973268at2"/>
<dbReference type="Proteomes" id="UP000050331">
    <property type="component" value="Chromosome"/>
</dbReference>
<evidence type="ECO:0000313" key="1">
    <source>
        <dbReference type="EMBL" id="ALX47852.1"/>
    </source>
</evidence>
<protein>
    <submittedName>
        <fullName evidence="1">Uncharacterized protein</fullName>
    </submittedName>
</protein>
<dbReference type="STRING" id="1472767.AOX59_04085"/>
<sequence>MAEITELGYENLRRLIVDSIATVELSDDQGGYVVRINTSDDNVTWIHPTKEITVWDEYGNQVPIEVPDTQTLQLQVVVTGTDAGVTLPATFTGIKLEDATTGDVVSEETFTPFEMTQDADEITITHNIEVPQL</sequence>
<accession>A0A0U4E3K3</accession>
<reference evidence="1 2" key="1">
    <citation type="submission" date="2016-01" db="EMBL/GenBank/DDBJ databases">
        <title>Complete genome sequence of strain Lentibacillus amyloliquefaciens LAM0015T isolated from saline sediment.</title>
        <authorList>
            <person name="Wang J.-L."/>
            <person name="He M.-X."/>
        </authorList>
    </citation>
    <scope>NUCLEOTIDE SEQUENCE [LARGE SCALE GENOMIC DNA]</scope>
    <source>
        <strain evidence="1 2">LAM0015</strain>
    </source>
</reference>